<dbReference type="InterPro" id="IPR036291">
    <property type="entry name" value="NAD(P)-bd_dom_sf"/>
</dbReference>
<evidence type="ECO:0000313" key="4">
    <source>
        <dbReference type="EMBL" id="TCP08329.1"/>
    </source>
</evidence>
<name>A0AA46DF40_9BURK</name>
<dbReference type="FunFam" id="3.40.50.720:FF:000173">
    <property type="entry name" value="3-oxoacyl-[acyl-carrier protein] reductase"/>
    <property type="match status" value="1"/>
</dbReference>
<reference evidence="4 5" key="1">
    <citation type="submission" date="2019-03" db="EMBL/GenBank/DDBJ databases">
        <title>Genomic Encyclopedia of Type Strains, Phase IV (KMG-IV): sequencing the most valuable type-strain genomes for metagenomic binning, comparative biology and taxonomic classification.</title>
        <authorList>
            <person name="Goeker M."/>
        </authorList>
    </citation>
    <scope>NUCLEOTIDE SEQUENCE [LARGE SCALE GENOMIC DNA]</scope>
    <source>
        <strain evidence="4 5">DSM 15264</strain>
    </source>
</reference>
<dbReference type="SUPFAM" id="SSF51735">
    <property type="entry name" value="NAD(P)-binding Rossmann-fold domains"/>
    <property type="match status" value="1"/>
</dbReference>
<gene>
    <name evidence="4" type="ORF">EV676_103362</name>
</gene>
<evidence type="ECO:0000256" key="1">
    <source>
        <dbReference type="ARBA" id="ARBA00006484"/>
    </source>
</evidence>
<accession>A0AA46DF40</accession>
<dbReference type="GO" id="GO:0016491">
    <property type="term" value="F:oxidoreductase activity"/>
    <property type="evidence" value="ECO:0007669"/>
    <property type="project" value="UniProtKB-KW"/>
</dbReference>
<sequence length="256" mass="27116">MSELPPPPTFRFDGKTAIVTGAGRGVGEAIARLFHEAGARVLVTDVIGETASSVATALDASGETALPFTLDVRRKQDFNAALGFVCERWGRVDIVVNNAGYGKRTPVQDITPEEFDDIVAINMRSVFLSCQVFTEHMRANGYGRIVNVTSLAGQNGGTVASPHYAAAKAGANMLTKYFAQLMARTGVTVNAVCPGPISSAKSRLSAEQIERIHSLVPVGRFAEPIEIATAVALLASDHGGFFQGATLDMNGGLFMR</sequence>
<feature type="domain" description="Ketoreductase" evidence="3">
    <location>
        <begin position="15"/>
        <end position="200"/>
    </location>
</feature>
<protein>
    <submittedName>
        <fullName evidence="4">3-oxoacyl-[acyl-carrier protein] reductase</fullName>
    </submittedName>
</protein>
<dbReference type="EMBL" id="SLXF01000003">
    <property type="protein sequence ID" value="TCP08329.1"/>
    <property type="molecule type" value="Genomic_DNA"/>
</dbReference>
<evidence type="ECO:0000256" key="2">
    <source>
        <dbReference type="ARBA" id="ARBA00023002"/>
    </source>
</evidence>
<dbReference type="Pfam" id="PF13561">
    <property type="entry name" value="adh_short_C2"/>
    <property type="match status" value="1"/>
</dbReference>
<dbReference type="PRINTS" id="PR00080">
    <property type="entry name" value="SDRFAMILY"/>
</dbReference>
<proteinExistence type="inferred from homology"/>
<evidence type="ECO:0000259" key="3">
    <source>
        <dbReference type="SMART" id="SM00822"/>
    </source>
</evidence>
<dbReference type="Proteomes" id="UP000294772">
    <property type="component" value="Unassembled WGS sequence"/>
</dbReference>
<dbReference type="InterPro" id="IPR057326">
    <property type="entry name" value="KR_dom"/>
</dbReference>
<dbReference type="SMART" id="SM00822">
    <property type="entry name" value="PKS_KR"/>
    <property type="match status" value="1"/>
</dbReference>
<dbReference type="AlphaFoldDB" id="A0AA46DF40"/>
<keyword evidence="2" id="KW-0560">Oxidoreductase</keyword>
<comment type="caution">
    <text evidence="4">The sequence shown here is derived from an EMBL/GenBank/DDBJ whole genome shotgun (WGS) entry which is preliminary data.</text>
</comment>
<dbReference type="PANTHER" id="PTHR42879:SF2">
    <property type="entry name" value="3-OXOACYL-[ACYL-CARRIER-PROTEIN] REDUCTASE FABG"/>
    <property type="match status" value="1"/>
</dbReference>
<dbReference type="RefSeq" id="WP_132764470.1">
    <property type="nucleotide sequence ID" value="NZ_CP110416.1"/>
</dbReference>
<dbReference type="PANTHER" id="PTHR42879">
    <property type="entry name" value="3-OXOACYL-(ACYL-CARRIER-PROTEIN) REDUCTASE"/>
    <property type="match status" value="1"/>
</dbReference>
<evidence type="ECO:0000313" key="5">
    <source>
        <dbReference type="Proteomes" id="UP000294772"/>
    </source>
</evidence>
<comment type="similarity">
    <text evidence="1">Belongs to the short-chain dehydrogenases/reductases (SDR) family.</text>
</comment>
<organism evidence="4 5">
    <name type="scientific">Caldimonas thermodepolymerans</name>
    <dbReference type="NCBI Taxonomy" id="215580"/>
    <lineage>
        <taxon>Bacteria</taxon>
        <taxon>Pseudomonadati</taxon>
        <taxon>Pseudomonadota</taxon>
        <taxon>Betaproteobacteria</taxon>
        <taxon>Burkholderiales</taxon>
        <taxon>Sphaerotilaceae</taxon>
        <taxon>Caldimonas</taxon>
    </lineage>
</organism>
<dbReference type="InterPro" id="IPR002347">
    <property type="entry name" value="SDR_fam"/>
</dbReference>
<dbReference type="PRINTS" id="PR00081">
    <property type="entry name" value="GDHRDH"/>
</dbReference>
<dbReference type="InterPro" id="IPR050259">
    <property type="entry name" value="SDR"/>
</dbReference>
<dbReference type="Gene3D" id="3.40.50.720">
    <property type="entry name" value="NAD(P)-binding Rossmann-like Domain"/>
    <property type="match status" value="1"/>
</dbReference>